<dbReference type="WBParaSite" id="NBR_0001049001-mRNA-1">
    <property type="protein sequence ID" value="NBR_0001049001-mRNA-1"/>
    <property type="gene ID" value="NBR_0001049001"/>
</dbReference>
<dbReference type="EMBL" id="UYSL01020325">
    <property type="protein sequence ID" value="VDL74080.1"/>
    <property type="molecule type" value="Genomic_DNA"/>
</dbReference>
<dbReference type="AlphaFoldDB" id="A0A0N4Y3S7"/>
<sequence>MGSRRPLSAESVPFSRVNDVTSLPVVVVVGAAYTPFTGTGGGDKDYRLIETDSAPPTSSPGQRPESTWPRCPLNQCGF</sequence>
<evidence type="ECO:0000313" key="3">
    <source>
        <dbReference type="Proteomes" id="UP000271162"/>
    </source>
</evidence>
<protein>
    <submittedName>
        <fullName evidence="4">Secreted protein</fullName>
    </submittedName>
</protein>
<evidence type="ECO:0000256" key="1">
    <source>
        <dbReference type="SAM" id="MobiDB-lite"/>
    </source>
</evidence>
<accession>A0A0N4Y3S7</accession>
<gene>
    <name evidence="2" type="ORF">NBR_LOCUS10491</name>
</gene>
<proteinExistence type="predicted"/>
<evidence type="ECO:0000313" key="2">
    <source>
        <dbReference type="EMBL" id="VDL74080.1"/>
    </source>
</evidence>
<evidence type="ECO:0000313" key="4">
    <source>
        <dbReference type="WBParaSite" id="NBR_0001049001-mRNA-1"/>
    </source>
</evidence>
<keyword evidence="3" id="KW-1185">Reference proteome</keyword>
<reference evidence="4" key="1">
    <citation type="submission" date="2017-02" db="UniProtKB">
        <authorList>
            <consortium name="WormBaseParasite"/>
        </authorList>
    </citation>
    <scope>IDENTIFICATION</scope>
</reference>
<organism evidence="4">
    <name type="scientific">Nippostrongylus brasiliensis</name>
    <name type="common">Rat hookworm</name>
    <dbReference type="NCBI Taxonomy" id="27835"/>
    <lineage>
        <taxon>Eukaryota</taxon>
        <taxon>Metazoa</taxon>
        <taxon>Ecdysozoa</taxon>
        <taxon>Nematoda</taxon>
        <taxon>Chromadorea</taxon>
        <taxon>Rhabditida</taxon>
        <taxon>Rhabditina</taxon>
        <taxon>Rhabditomorpha</taxon>
        <taxon>Strongyloidea</taxon>
        <taxon>Heligmosomidae</taxon>
        <taxon>Nippostrongylus</taxon>
    </lineage>
</organism>
<feature type="region of interest" description="Disordered" evidence="1">
    <location>
        <begin position="38"/>
        <end position="78"/>
    </location>
</feature>
<dbReference type="Proteomes" id="UP000271162">
    <property type="component" value="Unassembled WGS sequence"/>
</dbReference>
<reference evidence="2 3" key="2">
    <citation type="submission" date="2018-11" db="EMBL/GenBank/DDBJ databases">
        <authorList>
            <consortium name="Pathogen Informatics"/>
        </authorList>
    </citation>
    <scope>NUCLEOTIDE SEQUENCE [LARGE SCALE GENOMIC DNA]</scope>
</reference>
<feature type="compositionally biased region" description="Polar residues" evidence="1">
    <location>
        <begin position="54"/>
        <end position="65"/>
    </location>
</feature>
<name>A0A0N4Y3S7_NIPBR</name>